<dbReference type="EMBL" id="MHKI01000006">
    <property type="protein sequence ID" value="OGY87765.1"/>
    <property type="molecule type" value="Genomic_DNA"/>
</dbReference>
<evidence type="ECO:0000313" key="10">
    <source>
        <dbReference type="Proteomes" id="UP000176420"/>
    </source>
</evidence>
<keyword evidence="7" id="KW-0472">Membrane</keyword>
<comment type="caution">
    <text evidence="9">The sequence shown here is derived from an EMBL/GenBank/DDBJ whole genome shotgun (WGS) entry which is preliminary data.</text>
</comment>
<dbReference type="AlphaFoldDB" id="A0A1G2BFD7"/>
<comment type="subcellular location">
    <subcellularLocation>
        <location evidence="1">Cell membrane</location>
        <topology evidence="1">Peripheral membrane protein</topology>
    </subcellularLocation>
</comment>
<dbReference type="SMART" id="SM00382">
    <property type="entry name" value="AAA"/>
    <property type="match status" value="1"/>
</dbReference>
<dbReference type="Proteomes" id="UP000176420">
    <property type="component" value="Unassembled WGS sequence"/>
</dbReference>
<dbReference type="GO" id="GO:0043190">
    <property type="term" value="C:ATP-binding cassette (ABC) transporter complex"/>
    <property type="evidence" value="ECO:0007669"/>
    <property type="project" value="TreeGrafter"/>
</dbReference>
<reference evidence="9 10" key="1">
    <citation type="journal article" date="2016" name="Nat. Commun.">
        <title>Thousands of microbial genomes shed light on interconnected biogeochemical processes in an aquifer system.</title>
        <authorList>
            <person name="Anantharaman K."/>
            <person name="Brown C.T."/>
            <person name="Hug L.A."/>
            <person name="Sharon I."/>
            <person name="Castelle C.J."/>
            <person name="Probst A.J."/>
            <person name="Thomas B.C."/>
            <person name="Singh A."/>
            <person name="Wilkins M.J."/>
            <person name="Karaoz U."/>
            <person name="Brodie E.L."/>
            <person name="Williams K.H."/>
            <person name="Hubbard S.S."/>
            <person name="Banfield J.F."/>
        </authorList>
    </citation>
    <scope>NUCLEOTIDE SEQUENCE [LARGE SCALE GENOMIC DNA]</scope>
</reference>
<dbReference type="InterPro" id="IPR003593">
    <property type="entry name" value="AAA+_ATPase"/>
</dbReference>
<dbReference type="Pfam" id="PF00005">
    <property type="entry name" value="ABC_tran"/>
    <property type="match status" value="1"/>
</dbReference>
<proteinExistence type="predicted"/>
<evidence type="ECO:0000256" key="3">
    <source>
        <dbReference type="ARBA" id="ARBA00022475"/>
    </source>
</evidence>
<dbReference type="PANTHER" id="PTHR43553:SF27">
    <property type="entry name" value="ENERGY-COUPLING FACTOR TRANSPORTER ATP-BINDING PROTEIN ECFA2"/>
    <property type="match status" value="1"/>
</dbReference>
<keyword evidence="3" id="KW-1003">Cell membrane</keyword>
<evidence type="ECO:0000256" key="6">
    <source>
        <dbReference type="ARBA" id="ARBA00022967"/>
    </source>
</evidence>
<evidence type="ECO:0000256" key="7">
    <source>
        <dbReference type="ARBA" id="ARBA00023136"/>
    </source>
</evidence>
<evidence type="ECO:0000256" key="5">
    <source>
        <dbReference type="ARBA" id="ARBA00022840"/>
    </source>
</evidence>
<evidence type="ECO:0000256" key="4">
    <source>
        <dbReference type="ARBA" id="ARBA00022741"/>
    </source>
</evidence>
<dbReference type="InterPro" id="IPR003439">
    <property type="entry name" value="ABC_transporter-like_ATP-bd"/>
</dbReference>
<dbReference type="InterPro" id="IPR027417">
    <property type="entry name" value="P-loop_NTPase"/>
</dbReference>
<keyword evidence="6" id="KW-1278">Translocase</keyword>
<dbReference type="PANTHER" id="PTHR43553">
    <property type="entry name" value="HEAVY METAL TRANSPORTER"/>
    <property type="match status" value="1"/>
</dbReference>
<evidence type="ECO:0000259" key="8">
    <source>
        <dbReference type="PROSITE" id="PS50893"/>
    </source>
</evidence>
<dbReference type="GO" id="GO:0016887">
    <property type="term" value="F:ATP hydrolysis activity"/>
    <property type="evidence" value="ECO:0007669"/>
    <property type="project" value="InterPro"/>
</dbReference>
<dbReference type="Gene3D" id="3.40.50.300">
    <property type="entry name" value="P-loop containing nucleotide triphosphate hydrolases"/>
    <property type="match status" value="1"/>
</dbReference>
<sequence>MSVYENKRPIDQPTRQYLSDEIRGFSAEKAQAYFAHFNERYSSETFLVAQKALDQFMSAVYEKANTRDFFTTEERVQHIANLTEVLQAYFNATQQSDQALLSEFIEHDPLEQKSILEDLAEYIADLKIELEKTADILGKKSISEELKRAQEEKNYYKQEIGAGKLVDQAVFSQEERHRHSQHVEKFNQVYQEDFDAGLIATEIVDQYQKKVVVYKIMLGLEAKYSDEEILAHLKSVRPEEDEQKLKEAVIILKQEYQEGKPMPHSTFMVFKEVLRYVFGDAKAATATFTASAALLGGVAPLTSIFVGETLRTNDAAGGYLAASSFAVSELGGGLWEAAFNEFIYKRIYKESGMAQKICAAIIESSPDLFTKTDHALLRQYIVDTLSSLETLNKEIISALGLNLSKIIGLSASLAFRLQDPALFVSVLGVTAINFIIAMKKGRDISEADQKVRVESANFLGVLDEAMFLKKTREGAMGPKEQESHRIYLAKSAWNKTMAKYQALGAFVLPALLAANTAILNGRPDLGASLMESTVVSNQLTAELNQFLERLGSFSWKLRPIVELGNIRLQFMERGEIAPENWHLELHDVKRKSLQVSYLEINPGDMAVVVGETGAGKSTLLEALYGLENERGVLMVDDIMPKDLDRKFYRSGIFLSNQFYPAETKSLKDNVVGNLEYREEVFLGLLKEHGFDRWLAQIQKIKGTNSDRPHEEMIINRDIDSISGGQKKMLSFLTLDYRLKIDPDSVKVILLDEPTSGVDAMLQPVVFSIINKWRKEFPQKIIVIVNHDQNLFDDLDPETTRILGIEKSGKLVQDETLASARSDVEKPFGKLFGGKITGA</sequence>
<keyword evidence="4" id="KW-0547">Nucleotide-binding</keyword>
<protein>
    <recommendedName>
        <fullName evidence="8">ABC transporter domain-containing protein</fullName>
    </recommendedName>
</protein>
<evidence type="ECO:0000256" key="2">
    <source>
        <dbReference type="ARBA" id="ARBA00022448"/>
    </source>
</evidence>
<keyword evidence="2" id="KW-0813">Transport</keyword>
<dbReference type="GO" id="GO:0042626">
    <property type="term" value="F:ATPase-coupled transmembrane transporter activity"/>
    <property type="evidence" value="ECO:0007669"/>
    <property type="project" value="TreeGrafter"/>
</dbReference>
<evidence type="ECO:0000313" key="9">
    <source>
        <dbReference type="EMBL" id="OGY87765.1"/>
    </source>
</evidence>
<dbReference type="InterPro" id="IPR050095">
    <property type="entry name" value="ECF_ABC_transporter_ATP-bd"/>
</dbReference>
<organism evidence="9 10">
    <name type="scientific">Candidatus Kerfeldbacteria bacterium RIFOXYB2_FULL_38_14</name>
    <dbReference type="NCBI Taxonomy" id="1798547"/>
    <lineage>
        <taxon>Bacteria</taxon>
        <taxon>Candidatus Kerfeldiibacteriota</taxon>
    </lineage>
</organism>
<dbReference type="GO" id="GO:0005524">
    <property type="term" value="F:ATP binding"/>
    <property type="evidence" value="ECO:0007669"/>
    <property type="project" value="UniProtKB-KW"/>
</dbReference>
<evidence type="ECO:0000256" key="1">
    <source>
        <dbReference type="ARBA" id="ARBA00004202"/>
    </source>
</evidence>
<name>A0A1G2BFD7_9BACT</name>
<keyword evidence="5" id="KW-0067">ATP-binding</keyword>
<dbReference type="PROSITE" id="PS50893">
    <property type="entry name" value="ABC_TRANSPORTER_2"/>
    <property type="match status" value="1"/>
</dbReference>
<accession>A0A1G2BFD7</accession>
<dbReference type="SUPFAM" id="SSF52540">
    <property type="entry name" value="P-loop containing nucleoside triphosphate hydrolases"/>
    <property type="match status" value="1"/>
</dbReference>
<gene>
    <name evidence="9" type="ORF">A2319_04975</name>
</gene>
<feature type="domain" description="ABC transporter" evidence="8">
    <location>
        <begin position="566"/>
        <end position="832"/>
    </location>
</feature>